<evidence type="ECO:0000313" key="1">
    <source>
        <dbReference type="EMBL" id="KKL05677.1"/>
    </source>
</evidence>
<sequence>MNTNIVTYTGKVFDLLKPKPEMVCIEDIAHSLAYQCRYTGHVKLFYSVAQHCVLMAKNEGLPGDPLKKLLHDAAEAYIGDMARPWKQLLLINIPSKGFDTVSYFECKIQKVIGEALGVDLSHSAEVEKSDNIMLATEIRDLMPKMPSDFAWGVVLSSIVAVKEIINPWRPECAEERFLNTYHQIT</sequence>
<reference evidence="1" key="1">
    <citation type="journal article" date="2015" name="Nature">
        <title>Complex archaea that bridge the gap between prokaryotes and eukaryotes.</title>
        <authorList>
            <person name="Spang A."/>
            <person name="Saw J.H."/>
            <person name="Jorgensen S.L."/>
            <person name="Zaremba-Niedzwiedzka K."/>
            <person name="Martijn J."/>
            <person name="Lind A.E."/>
            <person name="van Eijk R."/>
            <person name="Schleper C."/>
            <person name="Guy L."/>
            <person name="Ettema T.J."/>
        </authorList>
    </citation>
    <scope>NUCLEOTIDE SEQUENCE</scope>
</reference>
<accession>A0A0F9AVQ4</accession>
<proteinExistence type="predicted"/>
<dbReference type="EMBL" id="LAZR01044015">
    <property type="protein sequence ID" value="KKL05677.1"/>
    <property type="molecule type" value="Genomic_DNA"/>
</dbReference>
<comment type="caution">
    <text evidence="1">The sequence shown here is derived from an EMBL/GenBank/DDBJ whole genome shotgun (WGS) entry which is preliminary data.</text>
</comment>
<dbReference type="SUPFAM" id="SSF109604">
    <property type="entry name" value="HD-domain/PDEase-like"/>
    <property type="match status" value="1"/>
</dbReference>
<organism evidence="1">
    <name type="scientific">marine sediment metagenome</name>
    <dbReference type="NCBI Taxonomy" id="412755"/>
    <lineage>
        <taxon>unclassified sequences</taxon>
        <taxon>metagenomes</taxon>
        <taxon>ecological metagenomes</taxon>
    </lineage>
</organism>
<dbReference type="Gene3D" id="1.10.3210.10">
    <property type="entry name" value="Hypothetical protein af1432"/>
    <property type="match status" value="1"/>
</dbReference>
<gene>
    <name evidence="1" type="ORF">LCGC14_2603650</name>
</gene>
<evidence type="ECO:0008006" key="2">
    <source>
        <dbReference type="Google" id="ProtNLM"/>
    </source>
</evidence>
<name>A0A0F9AVQ4_9ZZZZ</name>
<dbReference type="AlphaFoldDB" id="A0A0F9AVQ4"/>
<protein>
    <recommendedName>
        <fullName evidence="2">HD domain-containing protein</fullName>
    </recommendedName>
</protein>